<gene>
    <name evidence="2" type="ORF">EV675_0338</name>
</gene>
<proteinExistence type="predicted"/>
<comment type="caution">
    <text evidence="2">The sequence shown here is derived from an EMBL/GenBank/DDBJ whole genome shotgun (WGS) entry which is preliminary data.</text>
</comment>
<name>A0A4Q7NH66_9BURK</name>
<reference evidence="2 3" key="1">
    <citation type="submission" date="2019-02" db="EMBL/GenBank/DDBJ databases">
        <title>Genomic Encyclopedia of Type Strains, Phase IV (KMG-IV): sequencing the most valuable type-strain genomes for metagenomic binning, comparative biology and taxonomic classification.</title>
        <authorList>
            <person name="Goeker M."/>
        </authorList>
    </citation>
    <scope>NUCLEOTIDE SEQUENCE [LARGE SCALE GENOMIC DNA]</scope>
    <source>
        <strain evidence="2 3">K24</strain>
    </source>
</reference>
<evidence type="ECO:0000256" key="1">
    <source>
        <dbReference type="SAM" id="MobiDB-lite"/>
    </source>
</evidence>
<dbReference type="GO" id="GO:0003677">
    <property type="term" value="F:DNA binding"/>
    <property type="evidence" value="ECO:0007669"/>
    <property type="project" value="InterPro"/>
</dbReference>
<keyword evidence="3" id="KW-1185">Reference proteome</keyword>
<dbReference type="Proteomes" id="UP000292445">
    <property type="component" value="Unassembled WGS sequence"/>
</dbReference>
<dbReference type="GO" id="GO:0004803">
    <property type="term" value="F:transposase activity"/>
    <property type="evidence" value="ECO:0007669"/>
    <property type="project" value="InterPro"/>
</dbReference>
<dbReference type="InterPro" id="IPR036515">
    <property type="entry name" value="Transposase_17_sf"/>
</dbReference>
<accession>A0A4Q7NH66</accession>
<protein>
    <submittedName>
        <fullName evidence="2">Putative transposase</fullName>
    </submittedName>
</protein>
<evidence type="ECO:0000313" key="3">
    <source>
        <dbReference type="Proteomes" id="UP000292445"/>
    </source>
</evidence>
<feature type="region of interest" description="Disordered" evidence="1">
    <location>
        <begin position="207"/>
        <end position="233"/>
    </location>
</feature>
<evidence type="ECO:0000313" key="2">
    <source>
        <dbReference type="EMBL" id="RZS84321.1"/>
    </source>
</evidence>
<organism evidence="2 3">
    <name type="scientific">Pigmentiphaga kullae</name>
    <dbReference type="NCBI Taxonomy" id="151784"/>
    <lineage>
        <taxon>Bacteria</taxon>
        <taxon>Pseudomonadati</taxon>
        <taxon>Pseudomonadota</taxon>
        <taxon>Betaproteobacteria</taxon>
        <taxon>Burkholderiales</taxon>
        <taxon>Alcaligenaceae</taxon>
        <taxon>Pigmentiphaga</taxon>
    </lineage>
</organism>
<dbReference type="AlphaFoldDB" id="A0A4Q7NH66"/>
<dbReference type="Gene3D" id="3.30.70.1290">
    <property type="entry name" value="Transposase IS200-like"/>
    <property type="match status" value="1"/>
</dbReference>
<sequence length="233" mass="24968">MARLPRLYAPDLPHLAQARFTVPLSAGGDGGAMLDQVAAWVEADARQHGVAVHGWALTFDQLLLLATPTGPGGISAVIQSLGRRLAARLHIGRVFAGRFRSTLVEPGAWVLPGLIWLETVPLRQGLAGDAELWRWSSAPAHMGAASAGMLHDHADYWACGNTPFDRQANYRARMAEGVAPSTALRIEQALYGQWALGGPAFVQSLEGTSSRRAAASKRGRPRKQPKAEGENAR</sequence>
<dbReference type="EMBL" id="SGXC01000001">
    <property type="protein sequence ID" value="RZS84321.1"/>
    <property type="molecule type" value="Genomic_DNA"/>
</dbReference>
<feature type="compositionally biased region" description="Basic residues" evidence="1">
    <location>
        <begin position="214"/>
        <end position="224"/>
    </location>
</feature>
<dbReference type="GO" id="GO:0006313">
    <property type="term" value="P:DNA transposition"/>
    <property type="evidence" value="ECO:0007669"/>
    <property type="project" value="InterPro"/>
</dbReference>
<dbReference type="OrthoDB" id="9814067at2"/>
<dbReference type="RefSeq" id="WP_130355704.1">
    <property type="nucleotide sequence ID" value="NZ_SGXC01000001.1"/>
</dbReference>